<keyword evidence="6 14" id="KW-0547">Nucleotide-binding</keyword>
<evidence type="ECO:0000256" key="5">
    <source>
        <dbReference type="ARBA" id="ARBA00022701"/>
    </source>
</evidence>
<dbReference type="PANTHER" id="PTHR47970">
    <property type="entry name" value="KINESIN-LIKE PROTEIN KIF11"/>
    <property type="match status" value="1"/>
</dbReference>
<keyword evidence="4" id="KW-0132">Cell division</keyword>
<evidence type="ECO:0000256" key="8">
    <source>
        <dbReference type="ARBA" id="ARBA00022840"/>
    </source>
</evidence>
<dbReference type="CDD" id="cd01364">
    <property type="entry name" value="KISc_BimC_Eg5"/>
    <property type="match status" value="1"/>
</dbReference>
<protein>
    <recommendedName>
        <fullName evidence="17">Kinesin motor domain-containing protein</fullName>
    </recommendedName>
</protein>
<feature type="compositionally biased region" description="Polar residues" evidence="16">
    <location>
        <begin position="1071"/>
        <end position="1083"/>
    </location>
</feature>
<keyword evidence="9 15" id="KW-0175">Coiled coil</keyword>
<dbReference type="RefSeq" id="XP_058307310.1">
    <property type="nucleotide sequence ID" value="XM_058453119.1"/>
</dbReference>
<comment type="similarity">
    <text evidence="13">Belongs to the TRAFAC class myosin-kinesin ATPase superfamily. Kinesin family. KIN-5/BimC subfamily.</text>
</comment>
<feature type="coiled-coil region" evidence="15">
    <location>
        <begin position="733"/>
        <end position="800"/>
    </location>
</feature>
<keyword evidence="11" id="KW-0206">Cytoskeleton</keyword>
<dbReference type="Proteomes" id="UP001150904">
    <property type="component" value="Unassembled WGS sequence"/>
</dbReference>
<evidence type="ECO:0000256" key="4">
    <source>
        <dbReference type="ARBA" id="ARBA00022618"/>
    </source>
</evidence>
<name>A0A9W9SWT6_9EURO</name>
<evidence type="ECO:0000259" key="17">
    <source>
        <dbReference type="PROSITE" id="PS50067"/>
    </source>
</evidence>
<keyword evidence="7" id="KW-0498">Mitosis</keyword>
<evidence type="ECO:0000256" key="16">
    <source>
        <dbReference type="SAM" id="MobiDB-lite"/>
    </source>
</evidence>
<reference evidence="18" key="1">
    <citation type="submission" date="2022-12" db="EMBL/GenBank/DDBJ databases">
        <authorList>
            <person name="Petersen C."/>
        </authorList>
    </citation>
    <scope>NUCLEOTIDE SEQUENCE</scope>
    <source>
        <strain evidence="18">IBT 15544</strain>
    </source>
</reference>
<dbReference type="InterPro" id="IPR047241">
    <property type="entry name" value="KIF11-like_kin_motor_dom"/>
</dbReference>
<keyword evidence="5" id="KW-0493">Microtubule</keyword>
<sequence>MAGPPRPASAIPAAARRTNLRQPTRRTGSTVPERVASPAVTGRPTSTAMTRATKPSPDQSATGKRKERDYEREINEDTSIHVVVRCRGRNQREIKENSGVVLSTEGVSGKNVDLSMGPNAISNKTYAFDKVFSPGADQVIVYDEVVVPIVNEMLAGFNCTIFAYGQTGTGKTYTMSGDMTDTLGILSDDAGIIPRTLYSLFHKLEETESTVKCSFIELYNEELRDLLSADDNTKLKIFENEKKGHAGTMVQGMEETYIDSASSGIKLLQLGSHRRQVAATKCNDLSSRSHTIFTITVFTKRLTDSGEEYVSSGKLNLVDLAGSENIGRSGAENKRAAEAGLINKSLLTLGRVINALVDKSAHIPYRESKLTRLLQDSLGGRTKTCIIATVSPSKSNLEETISTLDYAFRAKNIRNKPQINSLVSKNKLLREIGMEIEKLKSDLIATRHRNGVYMTPVAYEEMTMESESRRIVNEEQRARIESMEASLRHKVQELFTLTSNFNTLKQDNEYTQHKLTDTRGVLEQTEKNLKHTSEQLDEETLVRKAHQSTESRLRQIGAEILTTLDGTVADVNGLHAKIDRKDNLESDNHQTWQSSTDEVSQVTQQIDARMENFQMQHANLLASMSGRIHRFVDSELSAVNSARSQLQEFGSTFDKVESDAKSQTSGAHDEMNEVLEEIKILREDVKTKVGEGLNGLSAAAARISKEVIGEFSEFHSQLHTSYSTLGKDFKGMFENMVSHLEQQKSEINKLRLELQEANRQSVEANRKASQNLAQVLEEEHASAQSERDNLMSQIRMLLDESSSRQSSRLKGKVDTLRNDMTASGDSLEHATAQYDRHIDEWIFKEEQFAKDVTASRDEIKAKMQTDWETFDQRNASIQRVTESVHQETVRIVDAQMSDMSKQMEALDDFVAKARSHNGRFHESHIGSLDAISKNVRESRTAVQGQLDGFGERIGRLQEDTNMHTEKLEQSTAPLQDGVRQPLIELRANIQSHPMKEYVPTGITPQKRRYEYPSTLPRTEPHEGLRSRHRVSKQFTALPFNEEPLPPPLPESPASSPSKSYVYSDAAEEVTHPSSSSAPTSNTGLREVDVNVARQVGCDDDDTASSKPDSSAAPVITDLDETPEKDEPEQPALKRRRSASTNPAESKLPQKMLSKRMAGMMEGRENVPPSTAAGRRYLRTRPSD</sequence>
<feature type="compositionally biased region" description="Low complexity" evidence="16">
    <location>
        <begin position="8"/>
        <end position="17"/>
    </location>
</feature>
<dbReference type="GO" id="GO:0007018">
    <property type="term" value="P:microtubule-based movement"/>
    <property type="evidence" value="ECO:0007669"/>
    <property type="project" value="InterPro"/>
</dbReference>
<feature type="domain" description="Kinesin motor" evidence="17">
    <location>
        <begin position="79"/>
        <end position="413"/>
    </location>
</feature>
<dbReference type="Pfam" id="PF00225">
    <property type="entry name" value="Kinesin"/>
    <property type="match status" value="1"/>
</dbReference>
<evidence type="ECO:0000256" key="10">
    <source>
        <dbReference type="ARBA" id="ARBA00023175"/>
    </source>
</evidence>
<feature type="compositionally biased region" description="Acidic residues" evidence="16">
    <location>
        <begin position="1117"/>
        <end position="1128"/>
    </location>
</feature>
<dbReference type="PRINTS" id="PR00380">
    <property type="entry name" value="KINESINHEAVY"/>
</dbReference>
<dbReference type="GO" id="GO:0005634">
    <property type="term" value="C:nucleus"/>
    <property type="evidence" value="ECO:0007669"/>
    <property type="project" value="TreeGrafter"/>
</dbReference>
<accession>A0A9W9SWT6</accession>
<evidence type="ECO:0000256" key="9">
    <source>
        <dbReference type="ARBA" id="ARBA00023054"/>
    </source>
</evidence>
<dbReference type="GeneID" id="83180420"/>
<dbReference type="GO" id="GO:0051301">
    <property type="term" value="P:cell division"/>
    <property type="evidence" value="ECO:0007669"/>
    <property type="project" value="UniProtKB-KW"/>
</dbReference>
<dbReference type="InterPro" id="IPR001752">
    <property type="entry name" value="Kinesin_motor_dom"/>
</dbReference>
<keyword evidence="12" id="KW-0131">Cell cycle</keyword>
<feature type="compositionally biased region" description="Basic and acidic residues" evidence="16">
    <location>
        <begin position="64"/>
        <end position="74"/>
    </location>
</feature>
<dbReference type="FunFam" id="3.40.850.10:FF:000051">
    <property type="entry name" value="Kinesin-like protein bimC"/>
    <property type="match status" value="1"/>
</dbReference>
<feature type="compositionally biased region" description="Polar residues" evidence="16">
    <location>
        <begin position="20"/>
        <end position="30"/>
    </location>
</feature>
<dbReference type="EMBL" id="JAPQKR010000013">
    <property type="protein sequence ID" value="KAJ5201394.1"/>
    <property type="molecule type" value="Genomic_DNA"/>
</dbReference>
<comment type="subcellular location">
    <subcellularLocation>
        <location evidence="1">Cytoplasm</location>
        <location evidence="1">Cytoskeleton</location>
    </subcellularLocation>
</comment>
<evidence type="ECO:0000313" key="18">
    <source>
        <dbReference type="EMBL" id="KAJ5201394.1"/>
    </source>
</evidence>
<dbReference type="GO" id="GO:0000073">
    <property type="term" value="P:initial mitotic spindle pole body separation"/>
    <property type="evidence" value="ECO:0007669"/>
    <property type="project" value="TreeGrafter"/>
</dbReference>
<evidence type="ECO:0000256" key="12">
    <source>
        <dbReference type="ARBA" id="ARBA00023306"/>
    </source>
</evidence>
<dbReference type="SMART" id="SM00129">
    <property type="entry name" value="KISc"/>
    <property type="match status" value="1"/>
</dbReference>
<dbReference type="InterPro" id="IPR047149">
    <property type="entry name" value="KIF11-like"/>
</dbReference>
<keyword evidence="19" id="KW-1185">Reference proteome</keyword>
<feature type="region of interest" description="Disordered" evidence="16">
    <location>
        <begin position="1"/>
        <end position="74"/>
    </location>
</feature>
<keyword evidence="2" id="KW-0963">Cytoplasm</keyword>
<evidence type="ECO:0000256" key="14">
    <source>
        <dbReference type="PROSITE-ProRule" id="PRU00283"/>
    </source>
</evidence>
<evidence type="ECO:0000313" key="19">
    <source>
        <dbReference type="Proteomes" id="UP001150904"/>
    </source>
</evidence>
<dbReference type="InterPro" id="IPR019821">
    <property type="entry name" value="Kinesin_motor_CS"/>
</dbReference>
<dbReference type="InterPro" id="IPR036961">
    <property type="entry name" value="Kinesin_motor_dom_sf"/>
</dbReference>
<dbReference type="SUPFAM" id="SSF52540">
    <property type="entry name" value="P-loop containing nucleoside triphosphate hydrolases"/>
    <property type="match status" value="1"/>
</dbReference>
<dbReference type="GO" id="GO:0008017">
    <property type="term" value="F:microtubule binding"/>
    <property type="evidence" value="ECO:0007669"/>
    <property type="project" value="InterPro"/>
</dbReference>
<dbReference type="PANTHER" id="PTHR47970:SF12">
    <property type="entry name" value="KINESIN FAMILY MEMBER 11"/>
    <property type="match status" value="1"/>
</dbReference>
<dbReference type="PROSITE" id="PS00411">
    <property type="entry name" value="KINESIN_MOTOR_1"/>
    <property type="match status" value="1"/>
</dbReference>
<evidence type="ECO:0000256" key="3">
    <source>
        <dbReference type="ARBA" id="ARBA00022553"/>
    </source>
</evidence>
<dbReference type="OrthoDB" id="3176171at2759"/>
<dbReference type="Gene3D" id="3.40.850.10">
    <property type="entry name" value="Kinesin motor domain"/>
    <property type="match status" value="1"/>
</dbReference>
<dbReference type="GO" id="GO:0005524">
    <property type="term" value="F:ATP binding"/>
    <property type="evidence" value="ECO:0007669"/>
    <property type="project" value="UniProtKB-UniRule"/>
</dbReference>
<evidence type="ECO:0000256" key="6">
    <source>
        <dbReference type="ARBA" id="ARBA00022741"/>
    </source>
</evidence>
<organism evidence="18 19">
    <name type="scientific">Penicillium cinerascens</name>
    <dbReference type="NCBI Taxonomy" id="70096"/>
    <lineage>
        <taxon>Eukaryota</taxon>
        <taxon>Fungi</taxon>
        <taxon>Dikarya</taxon>
        <taxon>Ascomycota</taxon>
        <taxon>Pezizomycotina</taxon>
        <taxon>Eurotiomycetes</taxon>
        <taxon>Eurotiomycetidae</taxon>
        <taxon>Eurotiales</taxon>
        <taxon>Aspergillaceae</taxon>
        <taxon>Penicillium</taxon>
    </lineage>
</organism>
<dbReference type="Pfam" id="PF13931">
    <property type="entry name" value="Microtub_bind"/>
    <property type="match status" value="1"/>
</dbReference>
<gene>
    <name evidence="18" type="ORF">N7498_006057</name>
</gene>
<dbReference type="GO" id="GO:0008574">
    <property type="term" value="F:plus-end-directed microtubule motor activity"/>
    <property type="evidence" value="ECO:0007669"/>
    <property type="project" value="TreeGrafter"/>
</dbReference>
<evidence type="ECO:0000256" key="7">
    <source>
        <dbReference type="ARBA" id="ARBA00022776"/>
    </source>
</evidence>
<keyword evidence="8 14" id="KW-0067">ATP-binding</keyword>
<dbReference type="PROSITE" id="PS50067">
    <property type="entry name" value="KINESIN_MOTOR_2"/>
    <property type="match status" value="1"/>
</dbReference>
<feature type="region of interest" description="Disordered" evidence="16">
    <location>
        <begin position="994"/>
        <end position="1183"/>
    </location>
</feature>
<keyword evidence="3" id="KW-0597">Phosphoprotein</keyword>
<feature type="binding site" evidence="14">
    <location>
        <begin position="165"/>
        <end position="172"/>
    </location>
    <ligand>
        <name>ATP</name>
        <dbReference type="ChEBI" id="CHEBI:30616"/>
    </ligand>
</feature>
<evidence type="ECO:0000256" key="1">
    <source>
        <dbReference type="ARBA" id="ARBA00004245"/>
    </source>
</evidence>
<evidence type="ECO:0000256" key="15">
    <source>
        <dbReference type="SAM" id="Coils"/>
    </source>
</evidence>
<evidence type="ECO:0000256" key="2">
    <source>
        <dbReference type="ARBA" id="ARBA00022490"/>
    </source>
</evidence>
<proteinExistence type="inferred from homology"/>
<dbReference type="GO" id="GO:0005876">
    <property type="term" value="C:spindle microtubule"/>
    <property type="evidence" value="ECO:0007669"/>
    <property type="project" value="TreeGrafter"/>
</dbReference>
<reference evidence="18" key="2">
    <citation type="journal article" date="2023" name="IMA Fungus">
        <title>Comparative genomic study of the Penicillium genus elucidates a diverse pangenome and 15 lateral gene transfer events.</title>
        <authorList>
            <person name="Petersen C."/>
            <person name="Sorensen T."/>
            <person name="Nielsen M.R."/>
            <person name="Sondergaard T.E."/>
            <person name="Sorensen J.L."/>
            <person name="Fitzpatrick D.A."/>
            <person name="Frisvad J.C."/>
            <person name="Nielsen K.L."/>
        </authorList>
    </citation>
    <scope>NUCLEOTIDE SEQUENCE</scope>
    <source>
        <strain evidence="18">IBT 15544</strain>
    </source>
</reference>
<dbReference type="InterPro" id="IPR025901">
    <property type="entry name" value="Kinesin-assoc_MT-bd_dom"/>
</dbReference>
<dbReference type="AlphaFoldDB" id="A0A9W9SWT6"/>
<dbReference type="InterPro" id="IPR027417">
    <property type="entry name" value="P-loop_NTPase"/>
</dbReference>
<evidence type="ECO:0000256" key="11">
    <source>
        <dbReference type="ARBA" id="ARBA00023212"/>
    </source>
</evidence>
<comment type="caution">
    <text evidence="18">The sequence shown here is derived from an EMBL/GenBank/DDBJ whole genome shotgun (WGS) entry which is preliminary data.</text>
</comment>
<dbReference type="GO" id="GO:0072686">
    <property type="term" value="C:mitotic spindle"/>
    <property type="evidence" value="ECO:0007669"/>
    <property type="project" value="TreeGrafter"/>
</dbReference>
<keyword evidence="10 14" id="KW-0505">Motor protein</keyword>
<evidence type="ECO:0000256" key="13">
    <source>
        <dbReference type="ARBA" id="ARBA00034704"/>
    </source>
</evidence>